<dbReference type="SUPFAM" id="SSF54593">
    <property type="entry name" value="Glyoxalase/Bleomycin resistance protein/Dihydroxybiphenyl dioxygenase"/>
    <property type="match status" value="1"/>
</dbReference>
<keyword evidence="2" id="KW-1185">Reference proteome</keyword>
<gene>
    <name evidence="1" type="ORF">PQQ63_31340</name>
</gene>
<comment type="caution">
    <text evidence="1">The sequence shown here is derived from an EMBL/GenBank/DDBJ whole genome shotgun (WGS) entry which is preliminary data.</text>
</comment>
<name>A0ABW9E2H7_9BURK</name>
<sequence>MRIAWLPEAGAHPTLTPISSKPSRVAEGAVREHTNGVRGVASLTVAVEDLGASLQRYGALLGVSERETRAVALPGLGAVSATVSVGDASIVLLSPVHVDAANVTTEGAALRRQLATRGDGVFGVALRAAGHAESRVLDRNRTHGAWFEIAAG</sequence>
<evidence type="ECO:0008006" key="3">
    <source>
        <dbReference type="Google" id="ProtNLM"/>
    </source>
</evidence>
<dbReference type="InterPro" id="IPR029068">
    <property type="entry name" value="Glyas_Bleomycin-R_OHBP_Dase"/>
</dbReference>
<protein>
    <recommendedName>
        <fullName evidence="3">VOC domain-containing protein</fullName>
    </recommendedName>
</protein>
<evidence type="ECO:0000313" key="1">
    <source>
        <dbReference type="EMBL" id="MFM0641197.1"/>
    </source>
</evidence>
<dbReference type="EMBL" id="JAQQCF010000037">
    <property type="protein sequence ID" value="MFM0641197.1"/>
    <property type="molecule type" value="Genomic_DNA"/>
</dbReference>
<organism evidence="1 2">
    <name type="scientific">Paraburkholderia metrosideri</name>
    <dbReference type="NCBI Taxonomy" id="580937"/>
    <lineage>
        <taxon>Bacteria</taxon>
        <taxon>Pseudomonadati</taxon>
        <taxon>Pseudomonadota</taxon>
        <taxon>Betaproteobacteria</taxon>
        <taxon>Burkholderiales</taxon>
        <taxon>Burkholderiaceae</taxon>
        <taxon>Paraburkholderia</taxon>
    </lineage>
</organism>
<proteinExistence type="predicted"/>
<dbReference type="Gene3D" id="3.10.180.10">
    <property type="entry name" value="2,3-Dihydroxybiphenyl 1,2-Dioxygenase, domain 1"/>
    <property type="match status" value="1"/>
</dbReference>
<evidence type="ECO:0000313" key="2">
    <source>
        <dbReference type="Proteomes" id="UP001629432"/>
    </source>
</evidence>
<accession>A0ABW9E2H7</accession>
<reference evidence="1 2" key="1">
    <citation type="journal article" date="2024" name="Chem. Sci.">
        <title>Discovery of megapolipeptins by genome mining of a Burkholderiales bacteria collection.</title>
        <authorList>
            <person name="Paulo B.S."/>
            <person name="Recchia M.J.J."/>
            <person name="Lee S."/>
            <person name="Fergusson C.H."/>
            <person name="Romanowski S.B."/>
            <person name="Hernandez A."/>
            <person name="Krull N."/>
            <person name="Liu D.Y."/>
            <person name="Cavanagh H."/>
            <person name="Bos A."/>
            <person name="Gray C.A."/>
            <person name="Murphy B.T."/>
            <person name="Linington R.G."/>
            <person name="Eustaquio A.S."/>
        </authorList>
    </citation>
    <scope>NUCLEOTIDE SEQUENCE [LARGE SCALE GENOMIC DNA]</scope>
    <source>
        <strain evidence="1 2">RL17-338-BIC-A</strain>
    </source>
</reference>
<dbReference type="RefSeq" id="WP_408339799.1">
    <property type="nucleotide sequence ID" value="NZ_JAQQCF010000037.1"/>
</dbReference>
<dbReference type="Proteomes" id="UP001629432">
    <property type="component" value="Unassembled WGS sequence"/>
</dbReference>